<dbReference type="Proteomes" id="UP000008810">
    <property type="component" value="Chromosome 1"/>
</dbReference>
<dbReference type="FunCoup" id="I1GNW6">
    <property type="interactions" value="252"/>
</dbReference>
<dbReference type="AlphaFoldDB" id="I1GNW6"/>
<dbReference type="OMA" id="WERVNES"/>
<sequence>MADSIAWKPFFWDRVVRAENITLYAKRVIAAASPEIRSPMSTADAEMVFRGITSAEAHLADASSAIGLAMSLMGTVDLVGVRYTRSSDRAELRAQVCLRAARARGEEVHEAIGRCRGHLGTAALLLSCPDLPEVDDLIDAERVTAVRELEVALQGTVDVGGLISAARGPTARGPASCYGGVRHFHHRRRLRLRSGR</sequence>
<dbReference type="Gramene" id="KQK13477">
    <property type="protein sequence ID" value="KQK13477"/>
    <property type="gene ID" value="BRADI_1g10400v3"/>
</dbReference>
<evidence type="ECO:0000313" key="1">
    <source>
        <dbReference type="EMBL" id="KQK13477.1"/>
    </source>
</evidence>
<gene>
    <name evidence="1" type="ORF">BRADI_1g10400v3</name>
</gene>
<dbReference type="PANTHER" id="PTHR35356:SF8">
    <property type="entry name" value="OS01G0157300 PROTEIN"/>
    <property type="match status" value="1"/>
</dbReference>
<name>I1GNW6_BRADI</name>
<dbReference type="EnsemblPlants" id="KQK13477">
    <property type="protein sequence ID" value="KQK13477"/>
    <property type="gene ID" value="BRADI_1g10400v3"/>
</dbReference>
<dbReference type="Pfam" id="PF06533">
    <property type="entry name" value="DUF1110"/>
    <property type="match status" value="1"/>
</dbReference>
<dbReference type="HOGENOM" id="CLU_120173_0_0_1"/>
<evidence type="ECO:0000313" key="2">
    <source>
        <dbReference type="EnsemblPlants" id="KQK13477"/>
    </source>
</evidence>
<proteinExistence type="predicted"/>
<evidence type="ECO:0000313" key="3">
    <source>
        <dbReference type="Proteomes" id="UP000008810"/>
    </source>
</evidence>
<dbReference type="InParanoid" id="I1GNW6"/>
<protein>
    <submittedName>
        <fullName evidence="1 2">Uncharacterized protein</fullName>
    </submittedName>
</protein>
<keyword evidence="3" id="KW-1185">Reference proteome</keyword>
<dbReference type="PANTHER" id="PTHR35356">
    <property type="entry name" value="OS01G0156300 PROTEIN-RELATED"/>
    <property type="match status" value="1"/>
</dbReference>
<organism evidence="2">
    <name type="scientific">Brachypodium distachyon</name>
    <name type="common">Purple false brome</name>
    <name type="synonym">Trachynia distachya</name>
    <dbReference type="NCBI Taxonomy" id="15368"/>
    <lineage>
        <taxon>Eukaryota</taxon>
        <taxon>Viridiplantae</taxon>
        <taxon>Streptophyta</taxon>
        <taxon>Embryophyta</taxon>
        <taxon>Tracheophyta</taxon>
        <taxon>Spermatophyta</taxon>
        <taxon>Magnoliopsida</taxon>
        <taxon>Liliopsida</taxon>
        <taxon>Poales</taxon>
        <taxon>Poaceae</taxon>
        <taxon>BOP clade</taxon>
        <taxon>Pooideae</taxon>
        <taxon>Stipodae</taxon>
        <taxon>Brachypodieae</taxon>
        <taxon>Brachypodium</taxon>
    </lineage>
</organism>
<dbReference type="EMBL" id="CM000880">
    <property type="protein sequence ID" value="KQK13477.1"/>
    <property type="molecule type" value="Genomic_DNA"/>
</dbReference>
<reference evidence="2" key="3">
    <citation type="submission" date="2018-08" db="UniProtKB">
        <authorList>
            <consortium name="EnsemblPlants"/>
        </authorList>
    </citation>
    <scope>IDENTIFICATION</scope>
    <source>
        <strain evidence="2">cv. Bd21</strain>
    </source>
</reference>
<accession>I1GNW6</accession>
<dbReference type="eggNOG" id="ENOG502R4WP">
    <property type="taxonomic scope" value="Eukaryota"/>
</dbReference>
<reference evidence="1" key="2">
    <citation type="submission" date="2017-06" db="EMBL/GenBank/DDBJ databases">
        <title>WGS assembly of Brachypodium distachyon.</title>
        <authorList>
            <consortium name="The International Brachypodium Initiative"/>
            <person name="Lucas S."/>
            <person name="Harmon-Smith M."/>
            <person name="Lail K."/>
            <person name="Tice H."/>
            <person name="Grimwood J."/>
            <person name="Bruce D."/>
            <person name="Barry K."/>
            <person name="Shu S."/>
            <person name="Lindquist E."/>
            <person name="Wang M."/>
            <person name="Pitluck S."/>
            <person name="Vogel J.P."/>
            <person name="Garvin D.F."/>
            <person name="Mockler T.C."/>
            <person name="Schmutz J."/>
            <person name="Rokhsar D."/>
            <person name="Bevan M.W."/>
        </authorList>
    </citation>
    <scope>NUCLEOTIDE SEQUENCE</scope>
    <source>
        <strain evidence="1">Bd21</strain>
    </source>
</reference>
<dbReference type="InterPro" id="IPR010535">
    <property type="entry name" value="DUF1110"/>
</dbReference>
<reference evidence="1 2" key="1">
    <citation type="journal article" date="2010" name="Nature">
        <title>Genome sequencing and analysis of the model grass Brachypodium distachyon.</title>
        <authorList>
            <consortium name="International Brachypodium Initiative"/>
        </authorList>
    </citation>
    <scope>NUCLEOTIDE SEQUENCE [LARGE SCALE GENOMIC DNA]</scope>
    <source>
        <strain evidence="1 2">Bd21</strain>
    </source>
</reference>